<feature type="transmembrane region" description="Helical" evidence="1">
    <location>
        <begin position="21"/>
        <end position="42"/>
    </location>
</feature>
<dbReference type="PANTHER" id="PTHR35792">
    <property type="entry name" value="GENERAL STRESS PROTEIN"/>
    <property type="match status" value="1"/>
</dbReference>
<keyword evidence="3" id="KW-1185">Reference proteome</keyword>
<comment type="caution">
    <text evidence="2">The sequence shown here is derived from an EMBL/GenBank/DDBJ whole genome shotgun (WGS) entry which is preliminary data.</text>
</comment>
<name>A0A841L8V6_9FIRM</name>
<accession>A0A841L8V6</accession>
<keyword evidence="1" id="KW-0472">Membrane</keyword>
<keyword evidence="1" id="KW-1133">Transmembrane helix</keyword>
<organism evidence="2 3">
    <name type="scientific">Anaerosolibacter carboniphilus</name>
    <dbReference type="NCBI Taxonomy" id="1417629"/>
    <lineage>
        <taxon>Bacteria</taxon>
        <taxon>Bacillati</taxon>
        <taxon>Bacillota</taxon>
        <taxon>Clostridia</taxon>
        <taxon>Peptostreptococcales</taxon>
        <taxon>Thermotaleaceae</taxon>
        <taxon>Anaerosolibacter</taxon>
    </lineage>
</organism>
<protein>
    <submittedName>
        <fullName evidence="2">Gas vesicle protein</fullName>
    </submittedName>
</protein>
<dbReference type="RefSeq" id="WP_184313399.1">
    <property type="nucleotide sequence ID" value="NZ_JACHEN010000045.1"/>
</dbReference>
<sequence>MRLVRNLQRKRKLEQQKKLAKGVALGTLVGGILGSTAGILLAPDSGKNTRKKIQDGATELKTNVEKNVEEVKSNLGNTLKSRKENIRDVVGKIRNLRKNPGEDVAACADVIEEEIAIVSEEKSE</sequence>
<dbReference type="AlphaFoldDB" id="A0A841L8V6"/>
<keyword evidence="1" id="KW-0812">Transmembrane</keyword>
<dbReference type="EMBL" id="JACHEN010000045">
    <property type="protein sequence ID" value="MBB6218695.1"/>
    <property type="molecule type" value="Genomic_DNA"/>
</dbReference>
<evidence type="ECO:0000313" key="2">
    <source>
        <dbReference type="EMBL" id="MBB6218695.1"/>
    </source>
</evidence>
<dbReference type="InterPro" id="IPR052928">
    <property type="entry name" value="Desiccation-related_membrane"/>
</dbReference>
<proteinExistence type="predicted"/>
<reference evidence="2 3" key="1">
    <citation type="submission" date="2020-08" db="EMBL/GenBank/DDBJ databases">
        <title>Genomic Encyclopedia of Type Strains, Phase IV (KMG-IV): sequencing the most valuable type-strain genomes for metagenomic binning, comparative biology and taxonomic classification.</title>
        <authorList>
            <person name="Goeker M."/>
        </authorList>
    </citation>
    <scope>NUCLEOTIDE SEQUENCE [LARGE SCALE GENOMIC DNA]</scope>
    <source>
        <strain evidence="2 3">DSM 103526</strain>
    </source>
</reference>
<dbReference type="Pfam" id="PF12732">
    <property type="entry name" value="YtxH"/>
    <property type="match status" value="1"/>
</dbReference>
<gene>
    <name evidence="2" type="ORF">HNQ80_004869</name>
</gene>
<dbReference type="PANTHER" id="PTHR35792:SF2">
    <property type="entry name" value="GENERAL STRESS PROTEIN"/>
    <property type="match status" value="1"/>
</dbReference>
<dbReference type="Proteomes" id="UP000579281">
    <property type="component" value="Unassembled WGS sequence"/>
</dbReference>
<evidence type="ECO:0000313" key="3">
    <source>
        <dbReference type="Proteomes" id="UP000579281"/>
    </source>
</evidence>
<dbReference type="InterPro" id="IPR024623">
    <property type="entry name" value="YtxH"/>
</dbReference>
<evidence type="ECO:0000256" key="1">
    <source>
        <dbReference type="SAM" id="Phobius"/>
    </source>
</evidence>